<dbReference type="AlphaFoldDB" id="A0A942EBS6"/>
<accession>A0A942EBS6</accession>
<evidence type="ECO:0000313" key="3">
    <source>
        <dbReference type="EMBL" id="MBS3849312.1"/>
    </source>
</evidence>
<evidence type="ECO:0000256" key="2">
    <source>
        <dbReference type="PROSITE-ProRule" id="PRU00339"/>
    </source>
</evidence>
<dbReference type="InterPro" id="IPR019734">
    <property type="entry name" value="TPR_rpt"/>
</dbReference>
<keyword evidence="1" id="KW-0808">Transferase</keyword>
<evidence type="ECO:0000256" key="1">
    <source>
        <dbReference type="ARBA" id="ARBA00022679"/>
    </source>
</evidence>
<comment type="caution">
    <text evidence="3">The sequence shown here is derived from an EMBL/GenBank/DDBJ whole genome shotgun (WGS) entry which is preliminary data.</text>
</comment>
<proteinExistence type="predicted"/>
<dbReference type="InterPro" id="IPR011990">
    <property type="entry name" value="TPR-like_helical_dom_sf"/>
</dbReference>
<dbReference type="InterPro" id="IPR027417">
    <property type="entry name" value="P-loop_NTPase"/>
</dbReference>
<dbReference type="PANTHER" id="PTHR12788:SF10">
    <property type="entry name" value="PROTEIN-TYROSINE SULFOTRANSFERASE"/>
    <property type="match status" value="1"/>
</dbReference>
<dbReference type="RefSeq" id="WP_212658796.1">
    <property type="nucleotide sequence ID" value="NZ_JAGXTP010000001.1"/>
</dbReference>
<dbReference type="PANTHER" id="PTHR12788">
    <property type="entry name" value="PROTEIN-TYROSINE SULFOTRANSFERASE 2"/>
    <property type="match status" value="1"/>
</dbReference>
<dbReference type="Pfam" id="PF13181">
    <property type="entry name" value="TPR_8"/>
    <property type="match status" value="1"/>
</dbReference>
<name>A0A942EBS6_9HYPH</name>
<reference evidence="3" key="1">
    <citation type="submission" date="2021-04" db="EMBL/GenBank/DDBJ databases">
        <title>Devosia litorisediminis sp. nov., isolated from a sand dune.</title>
        <authorList>
            <person name="Park S."/>
            <person name="Yoon J.-H."/>
        </authorList>
    </citation>
    <scope>NUCLEOTIDE SEQUENCE</scope>
    <source>
        <strain evidence="3">BSSL-BM10</strain>
    </source>
</reference>
<dbReference type="InterPro" id="IPR026634">
    <property type="entry name" value="TPST-like"/>
</dbReference>
<gene>
    <name evidence="3" type="ORF">KD146_11455</name>
</gene>
<dbReference type="GO" id="GO:0008476">
    <property type="term" value="F:protein-tyrosine sulfotransferase activity"/>
    <property type="evidence" value="ECO:0007669"/>
    <property type="project" value="InterPro"/>
</dbReference>
<evidence type="ECO:0000313" key="4">
    <source>
        <dbReference type="Proteomes" id="UP000678281"/>
    </source>
</evidence>
<feature type="repeat" description="TPR" evidence="2">
    <location>
        <begin position="73"/>
        <end position="106"/>
    </location>
</feature>
<keyword evidence="2" id="KW-0802">TPR repeat</keyword>
<dbReference type="PROSITE" id="PS50005">
    <property type="entry name" value="TPR"/>
    <property type="match status" value="1"/>
</dbReference>
<dbReference type="Pfam" id="PF13469">
    <property type="entry name" value="Sulfotransfer_3"/>
    <property type="match status" value="1"/>
</dbReference>
<keyword evidence="4" id="KW-1185">Reference proteome</keyword>
<dbReference type="SUPFAM" id="SSF52540">
    <property type="entry name" value="P-loop containing nucleoside triphosphate hydrolases"/>
    <property type="match status" value="1"/>
</dbReference>
<organism evidence="3 4">
    <name type="scientific">Devosia litorisediminis</name>
    <dbReference type="NCBI Taxonomy" id="2829817"/>
    <lineage>
        <taxon>Bacteria</taxon>
        <taxon>Pseudomonadati</taxon>
        <taxon>Pseudomonadota</taxon>
        <taxon>Alphaproteobacteria</taxon>
        <taxon>Hyphomicrobiales</taxon>
        <taxon>Devosiaceae</taxon>
        <taxon>Devosia</taxon>
    </lineage>
</organism>
<dbReference type="Gene3D" id="1.25.40.10">
    <property type="entry name" value="Tetratricopeptide repeat domain"/>
    <property type="match status" value="1"/>
</dbReference>
<dbReference type="Proteomes" id="UP000678281">
    <property type="component" value="Unassembled WGS sequence"/>
</dbReference>
<dbReference type="SUPFAM" id="SSF48452">
    <property type="entry name" value="TPR-like"/>
    <property type="match status" value="1"/>
</dbReference>
<dbReference type="EMBL" id="JAGXTP010000001">
    <property type="protein sequence ID" value="MBS3849312.1"/>
    <property type="molecule type" value="Genomic_DNA"/>
</dbReference>
<sequence>MKLALSPLEGAWHMVSARRFVDASRIARQILSDDPDNPSAMVCVAMAEWELGHPVQECIALLERAVTLAPGTAPYWHNLATLQASSGDMAGARDSFAQALRIQPDDTMAFYALVQNQRFTAEDQTVRDMLTLYGSGTLARQALEFLCFGLAKVYADLGNHARAMHFCIEANWLADRRYDNGPQRQHMQSLTALAEAGTIPQARGKPPGPAPVFIVGMPRSGTTLAEAILNRHPAVFALGETPTLGALEHNLLQGKPDRLTQLGRDILRASAEQGLRAMRAGAPEGTRVLTDKTPDNAFRVGLIAALFPNARIIHMRRHPLDCGLSNLFTRFNAGHGFAFRQTDLGERIRQTADIMTLWKRTLNLPILDLSYEMLVADPDGQSRRLIDFVGLDWDDACLTPERDSRQIHTASQWQVRQKIYSRSVGKFEGYKEWLGPLVKAMGGQDWIDSEAQDQLRAG</sequence>
<protein>
    <submittedName>
        <fullName evidence="3">Sulfotransferase</fullName>
    </submittedName>
</protein>
<dbReference type="Gene3D" id="3.40.50.300">
    <property type="entry name" value="P-loop containing nucleotide triphosphate hydrolases"/>
    <property type="match status" value="1"/>
</dbReference>